<dbReference type="OrthoDB" id="9812068at2"/>
<evidence type="ECO:0000256" key="4">
    <source>
        <dbReference type="ARBA" id="ARBA00022825"/>
    </source>
</evidence>
<dbReference type="SUPFAM" id="SSF50156">
    <property type="entry name" value="PDZ domain-like"/>
    <property type="match status" value="1"/>
</dbReference>
<comment type="caution">
    <text evidence="7">The sequence shown here is derived from an EMBL/GenBank/DDBJ whole genome shotgun (WGS) entry which is preliminary data.</text>
</comment>
<dbReference type="FunFam" id="3.90.226.10:FF:000090">
    <property type="entry name" value="Tail-specific protease"/>
    <property type="match status" value="1"/>
</dbReference>
<dbReference type="PROSITE" id="PS50106">
    <property type="entry name" value="PDZ"/>
    <property type="match status" value="1"/>
</dbReference>
<comment type="similarity">
    <text evidence="1 5">Belongs to the peptidase S41A family.</text>
</comment>
<dbReference type="InterPro" id="IPR004447">
    <property type="entry name" value="Peptidase_S41A"/>
</dbReference>
<feature type="domain" description="PDZ" evidence="6">
    <location>
        <begin position="252"/>
        <end position="318"/>
    </location>
</feature>
<gene>
    <name evidence="7" type="ORF">BX611_2220</name>
</gene>
<proteinExistence type="inferred from homology"/>
<evidence type="ECO:0000256" key="1">
    <source>
        <dbReference type="ARBA" id="ARBA00009179"/>
    </source>
</evidence>
<dbReference type="InterPro" id="IPR020992">
    <property type="entry name" value="Tail_Prtase_C"/>
</dbReference>
<evidence type="ECO:0000313" key="8">
    <source>
        <dbReference type="Proteomes" id="UP000256429"/>
    </source>
</evidence>
<dbReference type="SMART" id="SM00228">
    <property type="entry name" value="PDZ"/>
    <property type="match status" value="1"/>
</dbReference>
<dbReference type="Gene3D" id="2.30.42.10">
    <property type="match status" value="1"/>
</dbReference>
<dbReference type="InterPro" id="IPR001478">
    <property type="entry name" value="PDZ"/>
</dbReference>
<reference evidence="7 8" key="1">
    <citation type="submission" date="2018-08" db="EMBL/GenBank/DDBJ databases">
        <title>Genomic Encyclopedia of Type Strains, Phase III (KMG-III): the genomes of soil and plant-associated and newly described type strains.</title>
        <authorList>
            <person name="Whitman W."/>
        </authorList>
    </citation>
    <scope>NUCLEOTIDE SEQUENCE [LARGE SCALE GENOMIC DNA]</scope>
    <source>
        <strain evidence="7 8">325-5</strain>
    </source>
</reference>
<dbReference type="Pfam" id="PF11818">
    <property type="entry name" value="DUF3340"/>
    <property type="match status" value="1"/>
</dbReference>
<dbReference type="GO" id="GO:0004175">
    <property type="term" value="F:endopeptidase activity"/>
    <property type="evidence" value="ECO:0007669"/>
    <property type="project" value="TreeGrafter"/>
</dbReference>
<keyword evidence="8" id="KW-1185">Reference proteome</keyword>
<dbReference type="PANTHER" id="PTHR32060">
    <property type="entry name" value="TAIL-SPECIFIC PROTEASE"/>
    <property type="match status" value="1"/>
</dbReference>
<keyword evidence="3 5" id="KW-0378">Hydrolase</keyword>
<dbReference type="CDD" id="cd07560">
    <property type="entry name" value="Peptidase_S41_CPP"/>
    <property type="match status" value="1"/>
</dbReference>
<dbReference type="GO" id="GO:0008236">
    <property type="term" value="F:serine-type peptidase activity"/>
    <property type="evidence" value="ECO:0007669"/>
    <property type="project" value="UniProtKB-KW"/>
</dbReference>
<dbReference type="Pfam" id="PF03572">
    <property type="entry name" value="Peptidase_S41"/>
    <property type="match status" value="1"/>
</dbReference>
<dbReference type="GO" id="GO:0006508">
    <property type="term" value="P:proteolysis"/>
    <property type="evidence" value="ECO:0007669"/>
    <property type="project" value="UniProtKB-KW"/>
</dbReference>
<keyword evidence="2 5" id="KW-0645">Protease</keyword>
<dbReference type="Pfam" id="PF00595">
    <property type="entry name" value="PDZ"/>
    <property type="match status" value="1"/>
</dbReference>
<dbReference type="GO" id="GO:0007165">
    <property type="term" value="P:signal transduction"/>
    <property type="evidence" value="ECO:0007669"/>
    <property type="project" value="TreeGrafter"/>
</dbReference>
<accession>A0A3D9RST1</accession>
<dbReference type="SMART" id="SM00245">
    <property type="entry name" value="TSPc"/>
    <property type="match status" value="1"/>
</dbReference>
<evidence type="ECO:0000256" key="5">
    <source>
        <dbReference type="RuleBase" id="RU004404"/>
    </source>
</evidence>
<evidence type="ECO:0000259" key="6">
    <source>
        <dbReference type="PROSITE" id="PS50106"/>
    </source>
</evidence>
<evidence type="ECO:0000313" key="7">
    <source>
        <dbReference type="EMBL" id="REE80574.1"/>
    </source>
</evidence>
<sequence length="702" mass="81747">MIRKLRILLPILIAVSIFTSFKKVEKTDPKDKVLITILNYVLTQWHYHPHEINDSFSENVYTKFLERLDPSKRYFIQADIDEFSKYKFDIDDQIKKENLSFFNLVYERFKQRTEESKTYYKDILANKFDFNTDEYLDVDYDKKAYSKNQNEIIVNWNKQLKFSTLSRLYDKENDENDKFKEDNTYKKKSFNELEIEARETTLTNMDEYYMRLDELTESDWFSTYINCISEEFDPHTTYFDPVAKKGFDQDISGKLEGIGARLQKKNDYTKVSELVSGGPAWKQGELEAEDIILKVGQGDEEPLDIVGMRLTDAIQYIKGKKGTEVRLTVKKVDGSIKVISIIRDIVELDETFVKSSVVKKDGKIFGVIDLPKFYIDFDEENYRNSTKDMAQEIERLKKENIEGLIIDLRNNGGGSLTTAVDISGLFINKGPIVQVKYRDKAADVKADKDPKIQWDGPLVILVNEFSASASEIFAAAMQDYKRAVIIGGKQTYGKGTVQSVLDLNRYHNLNEDIGALKMTIQKFYRINGGSTQLEGVHSDIMLPSRYSYMEIGERDLENPLKYDKVPAATYSLWNNYENFNEVINNSKKRIATNKYFKLIDENAKWLKKAQDDSVIYLNYEAYKKDLEFHKNESAKFNDIKNYTTNLTFTSPNYELSILEADKDLEVKRETWHTNLKKDIYVAEALNVLENLKMKPQYHLVKN</sequence>
<dbReference type="InterPro" id="IPR029045">
    <property type="entry name" value="ClpP/crotonase-like_dom_sf"/>
</dbReference>
<evidence type="ECO:0000256" key="3">
    <source>
        <dbReference type="ARBA" id="ARBA00022801"/>
    </source>
</evidence>
<dbReference type="Pfam" id="PF17804">
    <property type="entry name" value="TSP_NTD"/>
    <property type="match status" value="1"/>
</dbReference>
<protein>
    <submittedName>
        <fullName evidence="7">Carboxyl-terminal processing protease</fullName>
    </submittedName>
</protein>
<organism evidence="7 8">
    <name type="scientific">Lutibacter oceani</name>
    <dbReference type="NCBI Taxonomy" id="1853311"/>
    <lineage>
        <taxon>Bacteria</taxon>
        <taxon>Pseudomonadati</taxon>
        <taxon>Bacteroidota</taxon>
        <taxon>Flavobacteriia</taxon>
        <taxon>Flavobacteriales</taxon>
        <taxon>Flavobacteriaceae</taxon>
        <taxon>Lutibacter</taxon>
    </lineage>
</organism>
<dbReference type="EMBL" id="QTTQ01000011">
    <property type="protein sequence ID" value="REE80574.1"/>
    <property type="molecule type" value="Genomic_DNA"/>
</dbReference>
<dbReference type="CDD" id="cd06782">
    <property type="entry name" value="cpPDZ_CPP-like"/>
    <property type="match status" value="1"/>
</dbReference>
<dbReference type="RefSeq" id="WP_115881138.1">
    <property type="nucleotide sequence ID" value="NZ_QTTQ01000011.1"/>
</dbReference>
<dbReference type="Proteomes" id="UP000256429">
    <property type="component" value="Unassembled WGS sequence"/>
</dbReference>
<dbReference type="PANTHER" id="PTHR32060:SF22">
    <property type="entry name" value="CARBOXYL-TERMINAL-PROCESSING PEPTIDASE 3, CHLOROPLASTIC"/>
    <property type="match status" value="1"/>
</dbReference>
<dbReference type="InterPro" id="IPR036034">
    <property type="entry name" value="PDZ_sf"/>
</dbReference>
<dbReference type="AlphaFoldDB" id="A0A3D9RST1"/>
<name>A0A3D9RST1_9FLAO</name>
<dbReference type="NCBIfam" id="TIGR00225">
    <property type="entry name" value="prc"/>
    <property type="match status" value="1"/>
</dbReference>
<dbReference type="InterPro" id="IPR005151">
    <property type="entry name" value="Tail-specific_protease"/>
</dbReference>
<keyword evidence="4 5" id="KW-0720">Serine protease</keyword>
<dbReference type="Gene3D" id="3.90.226.10">
    <property type="entry name" value="2-enoyl-CoA Hydratase, Chain A, domain 1"/>
    <property type="match status" value="1"/>
</dbReference>
<dbReference type="GO" id="GO:0030288">
    <property type="term" value="C:outer membrane-bounded periplasmic space"/>
    <property type="evidence" value="ECO:0007669"/>
    <property type="project" value="TreeGrafter"/>
</dbReference>
<dbReference type="InterPro" id="IPR040573">
    <property type="entry name" value="TSP_N"/>
</dbReference>
<evidence type="ECO:0000256" key="2">
    <source>
        <dbReference type="ARBA" id="ARBA00022670"/>
    </source>
</evidence>
<dbReference type="SUPFAM" id="SSF52096">
    <property type="entry name" value="ClpP/crotonase"/>
    <property type="match status" value="1"/>
</dbReference>